<evidence type="ECO:0000256" key="1">
    <source>
        <dbReference type="ARBA" id="ARBA00022490"/>
    </source>
</evidence>
<dbReference type="PANTHER" id="PTHR43096">
    <property type="entry name" value="DNAJ HOMOLOG 1, MITOCHONDRIAL-RELATED"/>
    <property type="match status" value="1"/>
</dbReference>
<organism evidence="12 13">
    <name type="scientific">Actinobaculum suis</name>
    <dbReference type="NCBI Taxonomy" id="1657"/>
    <lineage>
        <taxon>Bacteria</taxon>
        <taxon>Bacillati</taxon>
        <taxon>Actinomycetota</taxon>
        <taxon>Actinomycetes</taxon>
        <taxon>Actinomycetales</taxon>
        <taxon>Actinomycetaceae</taxon>
        <taxon>Actinobaculum</taxon>
    </lineage>
</organism>
<evidence type="ECO:0000256" key="3">
    <source>
        <dbReference type="ARBA" id="ARBA00022723"/>
    </source>
</evidence>
<evidence type="ECO:0000256" key="4">
    <source>
        <dbReference type="ARBA" id="ARBA00022737"/>
    </source>
</evidence>
<comment type="similarity">
    <text evidence="9 11">Belongs to the DnaJ family.</text>
</comment>
<dbReference type="NCBIfam" id="NF008035">
    <property type="entry name" value="PRK10767.1"/>
    <property type="match status" value="1"/>
</dbReference>
<dbReference type="Pfam" id="PF00226">
    <property type="entry name" value="DnaJ"/>
    <property type="match status" value="1"/>
</dbReference>
<gene>
    <name evidence="11 12" type="primary">dnaJ</name>
    <name evidence="12" type="ORF">NCTC10327_01028</name>
</gene>
<dbReference type="FunFam" id="2.60.260.20:FF:000005">
    <property type="entry name" value="Chaperone protein dnaJ 1, mitochondrial"/>
    <property type="match status" value="1"/>
</dbReference>
<comment type="function">
    <text evidence="11">Participates actively in the response to hyperosmotic and heat shock by preventing the aggregation of stress-denatured proteins and by disaggregating proteins, also in an autonomous, DnaK-independent fashion. Unfolded proteins bind initially to DnaJ; upon interaction with the DnaJ-bound protein, DnaK hydrolyzes its bound ATP, resulting in the formation of a stable complex. GrpE releases ADP from DnaK; ATP binding to DnaK triggers the release of the substrate protein, thus completing the reaction cycle. Several rounds of ATP-dependent interactions between DnaJ, DnaK and GrpE are required for fully efficient folding. Also involved, together with DnaK and GrpE, in the DNA replication of plasmids through activation of initiation proteins.</text>
</comment>
<keyword evidence="3 11" id="KW-0479">Metal-binding</keyword>
<dbReference type="InterPro" id="IPR002939">
    <property type="entry name" value="DnaJ_C"/>
</dbReference>
<dbReference type="OrthoDB" id="9779889at2"/>
<feature type="binding site" evidence="11">
    <location>
        <position position="139"/>
    </location>
    <ligand>
        <name>Zn(2+)</name>
        <dbReference type="ChEBI" id="CHEBI:29105"/>
        <label>1</label>
    </ligand>
</feature>
<feature type="binding site" evidence="11">
    <location>
        <position position="153"/>
    </location>
    <ligand>
        <name>Zn(2+)</name>
        <dbReference type="ChEBI" id="CHEBI:29105"/>
        <label>2</label>
    </ligand>
</feature>
<feature type="binding site" evidence="11">
    <location>
        <position position="193"/>
    </location>
    <ligand>
        <name>Zn(2+)</name>
        <dbReference type="ChEBI" id="CHEBI:29105"/>
        <label>1</label>
    </ligand>
</feature>
<evidence type="ECO:0000256" key="7">
    <source>
        <dbReference type="ARBA" id="ARBA00023016"/>
    </source>
</evidence>
<dbReference type="GO" id="GO:0042026">
    <property type="term" value="P:protein refolding"/>
    <property type="evidence" value="ECO:0007669"/>
    <property type="project" value="TreeGrafter"/>
</dbReference>
<dbReference type="GO" id="GO:0006260">
    <property type="term" value="P:DNA replication"/>
    <property type="evidence" value="ECO:0007669"/>
    <property type="project" value="UniProtKB-KW"/>
</dbReference>
<dbReference type="PROSITE" id="PS50076">
    <property type="entry name" value="DNAJ_2"/>
    <property type="match status" value="1"/>
</dbReference>
<dbReference type="InterPro" id="IPR036410">
    <property type="entry name" value="HSP_DnaJ_Cys-rich_dom_sf"/>
</dbReference>
<evidence type="ECO:0000256" key="11">
    <source>
        <dbReference type="HAMAP-Rule" id="MF_01152"/>
    </source>
</evidence>
<keyword evidence="2 11" id="KW-0235">DNA replication</keyword>
<dbReference type="InterPro" id="IPR036869">
    <property type="entry name" value="J_dom_sf"/>
</dbReference>
<evidence type="ECO:0000256" key="10">
    <source>
        <dbReference type="ARBA" id="ARBA00067609"/>
    </source>
</evidence>
<evidence type="ECO:0000256" key="8">
    <source>
        <dbReference type="ARBA" id="ARBA00023186"/>
    </source>
</evidence>
<feature type="binding site" evidence="11">
    <location>
        <position position="156"/>
    </location>
    <ligand>
        <name>Zn(2+)</name>
        <dbReference type="ChEBI" id="CHEBI:29105"/>
        <label>2</label>
    </ligand>
</feature>
<dbReference type="HAMAP" id="MF_01152">
    <property type="entry name" value="DnaJ"/>
    <property type="match status" value="1"/>
</dbReference>
<dbReference type="InterPro" id="IPR001305">
    <property type="entry name" value="HSP_DnaJ_Cys-rich_dom"/>
</dbReference>
<comment type="cofactor">
    <cofactor evidence="11">
        <name>Zn(2+)</name>
        <dbReference type="ChEBI" id="CHEBI:29105"/>
    </cofactor>
    <text evidence="11">Binds 2 Zn(2+) ions per monomer.</text>
</comment>
<dbReference type="EMBL" id="UYIO01000001">
    <property type="protein sequence ID" value="VDG76383.1"/>
    <property type="molecule type" value="Genomic_DNA"/>
</dbReference>
<dbReference type="GO" id="GO:0005524">
    <property type="term" value="F:ATP binding"/>
    <property type="evidence" value="ECO:0007669"/>
    <property type="project" value="InterPro"/>
</dbReference>
<evidence type="ECO:0000256" key="9">
    <source>
        <dbReference type="ARBA" id="ARBA00061004"/>
    </source>
</evidence>
<keyword evidence="7 11" id="KW-0346">Stress response</keyword>
<proteinExistence type="inferred from homology"/>
<dbReference type="InterPro" id="IPR012724">
    <property type="entry name" value="DnaJ"/>
</dbReference>
<keyword evidence="8 11" id="KW-0143">Chaperone</keyword>
<accession>A0A1B9BBH5</accession>
<dbReference type="Pfam" id="PF01556">
    <property type="entry name" value="DnaJ_C"/>
    <property type="match status" value="1"/>
</dbReference>
<dbReference type="GO" id="GO:0051082">
    <property type="term" value="F:unfolded protein binding"/>
    <property type="evidence" value="ECO:0007669"/>
    <property type="project" value="UniProtKB-UniRule"/>
</dbReference>
<protein>
    <recommendedName>
        <fullName evidence="10 11">Chaperone protein DnaJ</fullName>
    </recommendedName>
</protein>
<dbReference type="SUPFAM" id="SSF57938">
    <property type="entry name" value="DnaJ/Hsp40 cysteine-rich domain"/>
    <property type="match status" value="1"/>
</dbReference>
<evidence type="ECO:0000256" key="5">
    <source>
        <dbReference type="ARBA" id="ARBA00022771"/>
    </source>
</evidence>
<name>A0A1B9BBH5_9ACTO</name>
<dbReference type="Gene3D" id="1.10.287.110">
    <property type="entry name" value="DnaJ domain"/>
    <property type="match status" value="1"/>
</dbReference>
<dbReference type="InterPro" id="IPR001623">
    <property type="entry name" value="DnaJ_domain"/>
</dbReference>
<comment type="subcellular location">
    <subcellularLocation>
        <location evidence="11">Cytoplasm</location>
    </subcellularLocation>
</comment>
<feature type="binding site" evidence="11">
    <location>
        <position position="179"/>
    </location>
    <ligand>
        <name>Zn(2+)</name>
        <dbReference type="ChEBI" id="CHEBI:29105"/>
        <label>2</label>
    </ligand>
</feature>
<keyword evidence="1 11" id="KW-0963">Cytoplasm</keyword>
<dbReference type="Proteomes" id="UP000269974">
    <property type="component" value="Unassembled WGS sequence"/>
</dbReference>
<comment type="caution">
    <text evidence="11">Lacks conserved residue(s) required for the propagation of feature annotation.</text>
</comment>
<dbReference type="CDD" id="cd10719">
    <property type="entry name" value="DnaJ_zf"/>
    <property type="match status" value="1"/>
</dbReference>
<dbReference type="GO" id="GO:0008270">
    <property type="term" value="F:zinc ion binding"/>
    <property type="evidence" value="ECO:0007669"/>
    <property type="project" value="UniProtKB-UniRule"/>
</dbReference>
<dbReference type="PROSITE" id="PS51188">
    <property type="entry name" value="ZF_CR"/>
    <property type="match status" value="1"/>
</dbReference>
<dbReference type="CDD" id="cd06257">
    <property type="entry name" value="DnaJ"/>
    <property type="match status" value="1"/>
</dbReference>
<evidence type="ECO:0000256" key="2">
    <source>
        <dbReference type="ARBA" id="ARBA00022705"/>
    </source>
</evidence>
<keyword evidence="6 11" id="KW-0862">Zinc</keyword>
<dbReference type="PANTHER" id="PTHR43096:SF48">
    <property type="entry name" value="CHAPERONE PROTEIN DNAJ"/>
    <property type="match status" value="1"/>
</dbReference>
<dbReference type="InterPro" id="IPR008971">
    <property type="entry name" value="HSP40/DnaJ_pept-bd"/>
</dbReference>
<reference evidence="12 13" key="1">
    <citation type="submission" date="2018-11" db="EMBL/GenBank/DDBJ databases">
        <authorList>
            <consortium name="Pathogen Informatics"/>
        </authorList>
    </citation>
    <scope>NUCLEOTIDE SEQUENCE [LARGE SCALE GENOMIC DNA]</scope>
    <source>
        <strain evidence="12 13">NCTC10327</strain>
    </source>
</reference>
<dbReference type="PRINTS" id="PR00625">
    <property type="entry name" value="JDOMAIN"/>
</dbReference>
<dbReference type="RefSeq" id="WP_065415344.1">
    <property type="nucleotide sequence ID" value="NZ_MASX01000036.1"/>
</dbReference>
<dbReference type="CDD" id="cd10747">
    <property type="entry name" value="DnaJ_C"/>
    <property type="match status" value="1"/>
</dbReference>
<comment type="domain">
    <text evidence="11">The J domain is necessary and sufficient to stimulate DnaK ATPase activity. Zinc center 1 plays an important role in the autonomous, DnaK-independent chaperone activity of DnaJ. Zinc center 2 is essential for interaction with DnaK and for DnaJ activity.</text>
</comment>
<feature type="binding site" evidence="11">
    <location>
        <position position="182"/>
    </location>
    <ligand>
        <name>Zn(2+)</name>
        <dbReference type="ChEBI" id="CHEBI:29105"/>
        <label>2</label>
    </ligand>
</feature>
<evidence type="ECO:0000313" key="13">
    <source>
        <dbReference type="Proteomes" id="UP000269974"/>
    </source>
</evidence>
<comment type="subunit">
    <text evidence="11">Homodimer.</text>
</comment>
<dbReference type="Gene3D" id="2.10.230.10">
    <property type="entry name" value="Heat shock protein DnaJ, cysteine-rich domain"/>
    <property type="match status" value="1"/>
</dbReference>
<evidence type="ECO:0000313" key="12">
    <source>
        <dbReference type="EMBL" id="VDG76383.1"/>
    </source>
</evidence>
<dbReference type="FunFam" id="2.10.230.10:FF:000002">
    <property type="entry name" value="Molecular chaperone DnaJ"/>
    <property type="match status" value="1"/>
</dbReference>
<dbReference type="Gene3D" id="2.60.260.20">
    <property type="entry name" value="Urease metallochaperone UreE, N-terminal domain"/>
    <property type="match status" value="2"/>
</dbReference>
<comment type="caution">
    <text evidence="12">The sequence shown here is derived from an EMBL/GenBank/DDBJ whole genome shotgun (WGS) entry which is preliminary data.</text>
</comment>
<keyword evidence="4 11" id="KW-0677">Repeat</keyword>
<evidence type="ECO:0000256" key="6">
    <source>
        <dbReference type="ARBA" id="ARBA00022833"/>
    </source>
</evidence>
<dbReference type="SUPFAM" id="SSF49493">
    <property type="entry name" value="HSP40/DnaJ peptide-binding domain"/>
    <property type="match status" value="2"/>
</dbReference>
<dbReference type="Pfam" id="PF00684">
    <property type="entry name" value="DnaJ_CXXCXGXG"/>
    <property type="match status" value="1"/>
</dbReference>
<dbReference type="SUPFAM" id="SSF46565">
    <property type="entry name" value="Chaperone J-domain"/>
    <property type="match status" value="1"/>
</dbReference>
<feature type="binding site" evidence="11">
    <location>
        <position position="136"/>
    </location>
    <ligand>
        <name>Zn(2+)</name>
        <dbReference type="ChEBI" id="CHEBI:29105"/>
        <label>1</label>
    </ligand>
</feature>
<dbReference type="SMART" id="SM00271">
    <property type="entry name" value="DnaJ"/>
    <property type="match status" value="1"/>
</dbReference>
<dbReference type="AlphaFoldDB" id="A0A1B9BBH5"/>
<dbReference type="GO" id="GO:0009408">
    <property type="term" value="P:response to heat"/>
    <property type="evidence" value="ECO:0007669"/>
    <property type="project" value="InterPro"/>
</dbReference>
<keyword evidence="5 11" id="KW-0863">Zinc-finger</keyword>
<feature type="binding site" evidence="11">
    <location>
        <position position="196"/>
    </location>
    <ligand>
        <name>Zn(2+)</name>
        <dbReference type="ChEBI" id="CHEBI:29105"/>
        <label>1</label>
    </ligand>
</feature>
<sequence>MDYYETLGVARDASQDEIRKAYLRLSRKLHPDHAGPEKAEEYKAVNEAYTVLSNEESRRKYDMGGSAQGGGFDFGMGDIFNTFFGGMGGMGGASSSRGPAPRGQRGQDSLLRISVELKDVIFGSERDIDTTLYVRCHTCEGGGCAPGTEPITCTNCHGAGMVQRVSNSLFGQMITQAPCPECEGHGTIIASPCPDCGAEGRVREKKTIHVKIPAGMESGMQLRFSNEGDAGRQGGGYGDLYVEVTVKEDRIYQRSGSDLLAEVQIPMTSAALGATITVPTFDGEQELEIPAGTNSGTVLTMKGLGVTRMNGKDRGNIRMTVAVTTPRDLDSQQRELLEQLATLRGESFTDAEMSSGDQSFFSKLKERFANR</sequence>
<dbReference type="GO" id="GO:0031072">
    <property type="term" value="F:heat shock protein binding"/>
    <property type="evidence" value="ECO:0007669"/>
    <property type="project" value="InterPro"/>
</dbReference>
<dbReference type="GO" id="GO:0005737">
    <property type="term" value="C:cytoplasm"/>
    <property type="evidence" value="ECO:0007669"/>
    <property type="project" value="UniProtKB-SubCell"/>
</dbReference>